<dbReference type="EMBL" id="JAPDPJ010000045">
    <property type="protein sequence ID" value="MCW3788146.1"/>
    <property type="molecule type" value="Genomic_DNA"/>
</dbReference>
<dbReference type="Pfam" id="PF11335">
    <property type="entry name" value="DUF3137"/>
    <property type="match status" value="1"/>
</dbReference>
<accession>A0AAE3SGB1</accession>
<comment type="caution">
    <text evidence="2">The sequence shown here is derived from an EMBL/GenBank/DDBJ whole genome shotgun (WGS) entry which is preliminary data.</text>
</comment>
<feature type="transmembrane region" description="Helical" evidence="1">
    <location>
        <begin position="32"/>
        <end position="50"/>
    </location>
</feature>
<dbReference type="Proteomes" id="UP001209229">
    <property type="component" value="Unassembled WGS sequence"/>
</dbReference>
<dbReference type="AlphaFoldDB" id="A0AAE3SGB1"/>
<gene>
    <name evidence="2" type="ORF">OM075_16855</name>
</gene>
<keyword evidence="1" id="KW-0472">Membrane</keyword>
<reference evidence="2" key="1">
    <citation type="submission" date="2022-10" db="EMBL/GenBank/DDBJ databases">
        <authorList>
            <person name="Yu W.X."/>
        </authorList>
    </citation>
    <scope>NUCLEOTIDE SEQUENCE</scope>
    <source>
        <strain evidence="2">AAT</strain>
    </source>
</reference>
<keyword evidence="1" id="KW-1133">Transmembrane helix</keyword>
<proteinExistence type="predicted"/>
<dbReference type="RefSeq" id="WP_301191707.1">
    <property type="nucleotide sequence ID" value="NZ_JAPDPJ010000045.1"/>
</dbReference>
<name>A0AAE3SGB1_9BACT</name>
<organism evidence="2 3">
    <name type="scientific">Plebeiibacterium sediminum</name>
    <dbReference type="NCBI Taxonomy" id="2992112"/>
    <lineage>
        <taxon>Bacteria</taxon>
        <taxon>Pseudomonadati</taxon>
        <taxon>Bacteroidota</taxon>
        <taxon>Bacteroidia</taxon>
        <taxon>Marinilabiliales</taxon>
        <taxon>Marinilabiliaceae</taxon>
        <taxon>Plebeiibacterium</taxon>
    </lineage>
</organism>
<evidence type="ECO:0000313" key="3">
    <source>
        <dbReference type="Proteomes" id="UP001209229"/>
    </source>
</evidence>
<feature type="transmembrane region" description="Helical" evidence="1">
    <location>
        <begin position="56"/>
        <end position="75"/>
    </location>
</feature>
<evidence type="ECO:0000313" key="2">
    <source>
        <dbReference type="EMBL" id="MCW3788146.1"/>
    </source>
</evidence>
<keyword evidence="3" id="KW-1185">Reference proteome</keyword>
<keyword evidence="1" id="KW-0812">Transmembrane</keyword>
<sequence>MKTSVELKQLYENELKPQLESMENMRKYIKRWRNLAIVAAVMAYGGFKYLTYWSNIAIGIIFLIAAIFCAIKALIRYTKYRAEFKEEVVRKVIQLINPEYSYKPTAHIDSFTFTRSGLFPHKFDRCTGDDMITGSIENVPFKFSELKIEQKKETRDSDGNKTTEWSTLFRGIFFYAEFNKNIENSTFILPQSDKKVTNLLGKEKSKSKYYGEMVKLENPVFEQLFSVYGSSQQEARYVITPVMMEAIVNLYNHYKLKMYFSFKADSVYCAIPFNKNLFEPKIGKNGIQYEDIEEMYMLFGLIETLIKEMNLNTRIWTKEFKQTTL</sequence>
<dbReference type="InterPro" id="IPR021484">
    <property type="entry name" value="DUF3137"/>
</dbReference>
<evidence type="ECO:0000256" key="1">
    <source>
        <dbReference type="SAM" id="Phobius"/>
    </source>
</evidence>
<protein>
    <submittedName>
        <fullName evidence="2">DUF3137 domain-containing protein</fullName>
    </submittedName>
</protein>